<keyword evidence="3" id="KW-0547">Nucleotide-binding</keyword>
<dbReference type="Proteomes" id="UP000321412">
    <property type="component" value="Unassembled WGS sequence"/>
</dbReference>
<feature type="compositionally biased region" description="Acidic residues" evidence="6">
    <location>
        <begin position="174"/>
        <end position="183"/>
    </location>
</feature>
<feature type="domain" description="Protein kinase" evidence="7">
    <location>
        <begin position="19"/>
        <end position="376"/>
    </location>
</feature>
<dbReference type="PANTHER" id="PTHR43671:SF13">
    <property type="entry name" value="SERINE_THREONINE-PROTEIN KINASE NEK2"/>
    <property type="match status" value="1"/>
</dbReference>
<evidence type="ECO:0000256" key="5">
    <source>
        <dbReference type="ARBA" id="ARBA00022840"/>
    </source>
</evidence>
<dbReference type="EC" id="2.7.11.1" evidence="1"/>
<dbReference type="InterPro" id="IPR050660">
    <property type="entry name" value="NEK_Ser/Thr_kinase"/>
</dbReference>
<reference evidence="8 9" key="1">
    <citation type="submission" date="2019-08" db="EMBL/GenBank/DDBJ databases">
        <title>Bradymonadales sp. TMQ4.</title>
        <authorList>
            <person name="Liang Q."/>
        </authorList>
    </citation>
    <scope>NUCLEOTIDE SEQUENCE [LARGE SCALE GENOMIC DNA]</scope>
    <source>
        <strain evidence="8 9">TMQ4</strain>
    </source>
</reference>
<dbReference type="InterPro" id="IPR041664">
    <property type="entry name" value="AAA_16"/>
</dbReference>
<dbReference type="Gene3D" id="1.10.510.10">
    <property type="entry name" value="Transferase(Phosphotransferase) domain 1"/>
    <property type="match status" value="1"/>
</dbReference>
<dbReference type="PROSITE" id="PS50011">
    <property type="entry name" value="PROTEIN_KINASE_DOM"/>
    <property type="match status" value="1"/>
</dbReference>
<keyword evidence="2" id="KW-0808">Transferase</keyword>
<evidence type="ECO:0000313" key="8">
    <source>
        <dbReference type="EMBL" id="TXD38574.1"/>
    </source>
</evidence>
<dbReference type="GO" id="GO:0005524">
    <property type="term" value="F:ATP binding"/>
    <property type="evidence" value="ECO:0007669"/>
    <property type="project" value="UniProtKB-KW"/>
</dbReference>
<dbReference type="EMBL" id="VOSM01000002">
    <property type="protein sequence ID" value="TXD38574.1"/>
    <property type="molecule type" value="Genomic_DNA"/>
</dbReference>
<protein>
    <recommendedName>
        <fullName evidence="1">non-specific serine/threonine protein kinase</fullName>
        <ecNumber evidence="1">2.7.11.1</ecNumber>
    </recommendedName>
</protein>
<evidence type="ECO:0000256" key="6">
    <source>
        <dbReference type="SAM" id="MobiDB-lite"/>
    </source>
</evidence>
<dbReference type="OrthoDB" id="5476154at2"/>
<dbReference type="Pfam" id="PF13191">
    <property type="entry name" value="AAA_16"/>
    <property type="match status" value="1"/>
</dbReference>
<dbReference type="SUPFAM" id="SSF52540">
    <property type="entry name" value="P-loop containing nucleoside triphosphate hydrolases"/>
    <property type="match status" value="1"/>
</dbReference>
<keyword evidence="4 8" id="KW-0418">Kinase</keyword>
<dbReference type="Pfam" id="PF00069">
    <property type="entry name" value="Pkinase"/>
    <property type="match status" value="1"/>
</dbReference>
<accession>A0A5C6XMK3</accession>
<dbReference type="RefSeq" id="WP_146980511.1">
    <property type="nucleotide sequence ID" value="NZ_VOSM01000002.1"/>
</dbReference>
<name>A0A5C6XMK3_9DELT</name>
<dbReference type="InterPro" id="IPR011009">
    <property type="entry name" value="Kinase-like_dom_sf"/>
</dbReference>
<keyword evidence="9" id="KW-1185">Reference proteome</keyword>
<evidence type="ECO:0000259" key="7">
    <source>
        <dbReference type="PROSITE" id="PS50011"/>
    </source>
</evidence>
<comment type="caution">
    <text evidence="8">The sequence shown here is derived from an EMBL/GenBank/DDBJ whole genome shotgun (WGS) entry which is preliminary data.</text>
</comment>
<evidence type="ECO:0000256" key="3">
    <source>
        <dbReference type="ARBA" id="ARBA00022741"/>
    </source>
</evidence>
<evidence type="ECO:0000256" key="2">
    <source>
        <dbReference type="ARBA" id="ARBA00022679"/>
    </source>
</evidence>
<dbReference type="InterPro" id="IPR011990">
    <property type="entry name" value="TPR-like_helical_dom_sf"/>
</dbReference>
<dbReference type="SUPFAM" id="SSF56112">
    <property type="entry name" value="Protein kinase-like (PK-like)"/>
    <property type="match status" value="1"/>
</dbReference>
<dbReference type="SUPFAM" id="SSF48452">
    <property type="entry name" value="TPR-like"/>
    <property type="match status" value="2"/>
</dbReference>
<organism evidence="8 9">
    <name type="scientific">Lujinxingia vulgaris</name>
    <dbReference type="NCBI Taxonomy" id="2600176"/>
    <lineage>
        <taxon>Bacteria</taxon>
        <taxon>Deltaproteobacteria</taxon>
        <taxon>Bradymonadales</taxon>
        <taxon>Lujinxingiaceae</taxon>
        <taxon>Lujinxingia</taxon>
    </lineage>
</organism>
<dbReference type="GO" id="GO:0004674">
    <property type="term" value="F:protein serine/threonine kinase activity"/>
    <property type="evidence" value="ECO:0007669"/>
    <property type="project" value="UniProtKB-EC"/>
</dbReference>
<evidence type="ECO:0000256" key="1">
    <source>
        <dbReference type="ARBA" id="ARBA00012513"/>
    </source>
</evidence>
<dbReference type="InterPro" id="IPR027417">
    <property type="entry name" value="P-loop_NTPase"/>
</dbReference>
<keyword evidence="5" id="KW-0067">ATP-binding</keyword>
<evidence type="ECO:0000256" key="4">
    <source>
        <dbReference type="ARBA" id="ARBA00022777"/>
    </source>
</evidence>
<sequence>MSTDAPHDLQDAPRTDESLEQVRLIGTGELGESFEVLRMRLAEGESAEVSGEMPRPERFVLKKLTFARVRDPDEFARHFDSLTRLDHPNLARYREIFRGEQVTRLMRDYVDGMPLDAYLLRPITEAEQAILSASTSPDASTEAPAAALDEDDLPTIELPSTLDEDDLPPALDEPSSEGEESVPEEIAADRPNTLEIPESLLEDSEAADRALDLIILRIQAIGPQIVAALEYLHRFRKVHGGLKPTNILINDAGQVRLTDFGLHPHLERPGSGDLRSCYSAPELRRGEFSPAADLYALGVIFFEALAGKPFDACQRVIEGDEGPRPRRERIFLSEVAPHCPAAWVNLIHGLLASEPQRRPSLNEVLDLLSTDENRSVTIPATVVEDREVLYGRREIFDQLTERASLCAQERRLGLSVVEGPQGTGKTALIDALAHWASQLGWIVLRGRCFHRDTGAYQGWDEIAEQLAGIIARLPEKSRQRMETARLQAARIFPALYDRGEACPEVGRRSAIDALRRVLVELSEQRPVLIALEDTHFAGLDTSALLADLTNDPRGMRVFMVTSILTGPGKDHANHPFFGELATSPIALHRVEIHGFSKEEAREYVLANAANLSLRSKQLILRRGNLHPRLIDELIYEFEQAPTEASEELEAAEPVAVDELLTTFIRRRVAQLTRPERLGLQLLAVASSPLTAHTLGLAMGRELGASAMSAQGGEAVIATLLHRRLARQSRARAGEHQDAAYAIIHDRARNFVLDELGRDHHARLCGLIADALRESKTGSDARRLDYLRRAGRQRESVEVAFKVAHSAQSRFAWERALELWQLIDAHEPKDSPRRDEIHRALFEAAIALARTDQARDQLRPLLASGSIQDRLAIRRQWMEALLASGHPDEAIDTLDDALQEVGSAYRRGRLRAGLRAWRRRLAVGLARWSDATAVARDQRPPERTVETARLLWRASEASHLLLSARHDRLTTHFARLATVHNYGPWLARDRLQMVSAPLLPLLIDPTTPVDRWLDQSLTLSDRFDDPGCRARALELQGLLAAHRGRWAEARELLHKSISTLQKVGVDDAIFATRWLSHIIRVGIELGQLHEVMPVVDNLTHRLRHDRAASAHIALSRADLLIARGDIAEAALALSPASELAERTPNSLLFLEVTARRATIDLALGRPELVIAHLDLLRDQVFDRDFLTLPRVEFALNRALAHALASEAERQRTLQQDALSATLNRLHRTIRRLASYQDDLGLSERAALLRLRARLALLREQYSRAARLTRQAIELCASSQSVLSQTLNQEALGLILTRQERPEARQILESARALATTHHFYLPLVLEGWPVPRAHAVLKADPA</sequence>
<dbReference type="InterPro" id="IPR000719">
    <property type="entry name" value="Prot_kinase_dom"/>
</dbReference>
<dbReference type="PANTHER" id="PTHR43671">
    <property type="entry name" value="SERINE/THREONINE-PROTEIN KINASE NEK"/>
    <property type="match status" value="1"/>
</dbReference>
<gene>
    <name evidence="8" type="ORF">FRC98_06750</name>
</gene>
<feature type="region of interest" description="Disordered" evidence="6">
    <location>
        <begin position="131"/>
        <end position="195"/>
    </location>
</feature>
<evidence type="ECO:0000313" key="9">
    <source>
        <dbReference type="Proteomes" id="UP000321412"/>
    </source>
</evidence>
<proteinExistence type="predicted"/>